<dbReference type="PANTHER" id="PTHR37625:SF4">
    <property type="entry name" value="OUTER MEMBRANE LIPOPROTEIN"/>
    <property type="match status" value="1"/>
</dbReference>
<keyword evidence="1" id="KW-0732">Signal</keyword>
<sequence>MQGGFYTRWVCACAWAWAACAVLGGCAATKAADEALGDLTKSLLEKTGLKKPEAPALPQVEVLRLPREVPLRIHAGSQLNHDAAGRPLSLVARIYKLKNPAAFQQAPYEAFAEPGRDKQFFGDDLIESRDVLLVPGQKYDTKEKVPREAAAVGIVALFHAPAPHRWKVTFDAASAERSGIVLGAHGCSLSVSEGVPVGAQVDLAMTGSARCPR</sequence>
<evidence type="ECO:0000313" key="2">
    <source>
        <dbReference type="EMBL" id="UZD54876.1"/>
    </source>
</evidence>
<dbReference type="RefSeq" id="WP_264892542.1">
    <property type="nucleotide sequence ID" value="NZ_CP110257.1"/>
</dbReference>
<protein>
    <submittedName>
        <fullName evidence="2">Type VI secretion system lipoprotein TssJ</fullName>
    </submittedName>
</protein>
<feature type="signal peptide" evidence="1">
    <location>
        <begin position="1"/>
        <end position="31"/>
    </location>
</feature>
<dbReference type="Pfam" id="PF12790">
    <property type="entry name" value="T6SS-SciN"/>
    <property type="match status" value="1"/>
</dbReference>
<evidence type="ECO:0000256" key="1">
    <source>
        <dbReference type="SAM" id="SignalP"/>
    </source>
</evidence>
<keyword evidence="2" id="KW-0449">Lipoprotein</keyword>
<organism evidence="2 3">
    <name type="scientific">Caldimonas aquatica</name>
    <dbReference type="NCBI Taxonomy" id="376175"/>
    <lineage>
        <taxon>Bacteria</taxon>
        <taxon>Pseudomonadati</taxon>
        <taxon>Pseudomonadota</taxon>
        <taxon>Betaproteobacteria</taxon>
        <taxon>Burkholderiales</taxon>
        <taxon>Sphaerotilaceae</taxon>
        <taxon>Caldimonas</taxon>
    </lineage>
</organism>
<gene>
    <name evidence="2" type="primary">tssJ</name>
    <name evidence="2" type="ORF">OMP39_14625</name>
</gene>
<reference evidence="2" key="1">
    <citation type="submission" date="2022-10" db="EMBL/GenBank/DDBJ databases">
        <title>Complete genome sequence of Schlegelella aquatica LMG 23380.</title>
        <authorList>
            <person name="Musilova J."/>
            <person name="Kourilova X."/>
            <person name="Bezdicek M."/>
            <person name="Hermankova K."/>
            <person name="Obruca S."/>
            <person name="Sedlar K."/>
        </authorList>
    </citation>
    <scope>NUCLEOTIDE SEQUENCE</scope>
    <source>
        <strain evidence="2">LMG 23380</strain>
    </source>
</reference>
<proteinExistence type="predicted"/>
<dbReference type="InterPro" id="IPR017734">
    <property type="entry name" value="T6SS_SciN"/>
</dbReference>
<dbReference type="Proteomes" id="UP001163266">
    <property type="component" value="Chromosome"/>
</dbReference>
<dbReference type="InterPro" id="IPR038706">
    <property type="entry name" value="Type_VI_SciN-like_sf"/>
</dbReference>
<name>A0ABY6MSB1_9BURK</name>
<feature type="chain" id="PRO_5045504630" evidence="1">
    <location>
        <begin position="32"/>
        <end position="213"/>
    </location>
</feature>
<accession>A0ABY6MSB1</accession>
<evidence type="ECO:0000313" key="3">
    <source>
        <dbReference type="Proteomes" id="UP001163266"/>
    </source>
</evidence>
<dbReference type="PANTHER" id="PTHR37625">
    <property type="entry name" value="OUTER MEMBRANE LIPOPROTEIN-RELATED"/>
    <property type="match status" value="1"/>
</dbReference>
<keyword evidence="3" id="KW-1185">Reference proteome</keyword>
<dbReference type="EMBL" id="CP110257">
    <property type="protein sequence ID" value="UZD54876.1"/>
    <property type="molecule type" value="Genomic_DNA"/>
</dbReference>
<dbReference type="NCBIfam" id="TIGR03352">
    <property type="entry name" value="VI_chp_3"/>
    <property type="match status" value="1"/>
</dbReference>
<dbReference type="Gene3D" id="2.60.40.4150">
    <property type="entry name" value="Type VI secretion system, lipoprotein SciN"/>
    <property type="match status" value="1"/>
</dbReference>